<keyword evidence="6" id="KW-0406">Ion transport</keyword>
<evidence type="ECO:0000256" key="4">
    <source>
        <dbReference type="ARBA" id="ARBA00022692"/>
    </source>
</evidence>
<keyword evidence="3" id="KW-0813">Transport</keyword>
<evidence type="ECO:0000256" key="3">
    <source>
        <dbReference type="ARBA" id="ARBA00022448"/>
    </source>
</evidence>
<accession>A0AAD9FTX9</accession>
<dbReference type="GO" id="GO:0012505">
    <property type="term" value="C:endomembrane system"/>
    <property type="evidence" value="ECO:0007669"/>
    <property type="project" value="UniProtKB-SubCell"/>
</dbReference>
<comment type="caution">
    <text evidence="11">The sequence shown here is derived from an EMBL/GenBank/DDBJ whole genome shotgun (WGS) entry which is preliminary data.</text>
</comment>
<keyword evidence="7 9" id="KW-0472">Membrane</keyword>
<feature type="transmembrane region" description="Helical" evidence="9">
    <location>
        <begin position="314"/>
        <end position="337"/>
    </location>
</feature>
<dbReference type="InterPro" id="IPR004713">
    <property type="entry name" value="CaH_exchang"/>
</dbReference>
<organism evidence="11 12">
    <name type="scientific">Papiliotrema laurentii</name>
    <name type="common">Cryptococcus laurentii</name>
    <dbReference type="NCBI Taxonomy" id="5418"/>
    <lineage>
        <taxon>Eukaryota</taxon>
        <taxon>Fungi</taxon>
        <taxon>Dikarya</taxon>
        <taxon>Basidiomycota</taxon>
        <taxon>Agaricomycotina</taxon>
        <taxon>Tremellomycetes</taxon>
        <taxon>Tremellales</taxon>
        <taxon>Rhynchogastremaceae</taxon>
        <taxon>Papiliotrema</taxon>
    </lineage>
</organism>
<gene>
    <name evidence="11" type="ORF">DB88DRAFT_470661</name>
</gene>
<feature type="compositionally biased region" description="Acidic residues" evidence="8">
    <location>
        <begin position="520"/>
        <end position="529"/>
    </location>
</feature>
<feature type="region of interest" description="Disordered" evidence="8">
    <location>
        <begin position="1"/>
        <end position="50"/>
    </location>
</feature>
<feature type="transmembrane region" description="Helical" evidence="9">
    <location>
        <begin position="251"/>
        <end position="273"/>
    </location>
</feature>
<dbReference type="GO" id="GO:0006874">
    <property type="term" value="P:intracellular calcium ion homeostasis"/>
    <property type="evidence" value="ECO:0007669"/>
    <property type="project" value="TreeGrafter"/>
</dbReference>
<feature type="transmembrane region" description="Helical" evidence="9">
    <location>
        <begin position="279"/>
        <end position="302"/>
    </location>
</feature>
<evidence type="ECO:0000256" key="2">
    <source>
        <dbReference type="ARBA" id="ARBA00008170"/>
    </source>
</evidence>
<evidence type="ECO:0000256" key="6">
    <source>
        <dbReference type="ARBA" id="ARBA00023065"/>
    </source>
</evidence>
<feature type="transmembrane region" description="Helical" evidence="9">
    <location>
        <begin position="219"/>
        <end position="239"/>
    </location>
</feature>
<sequence length="692" mass="75808">MIQTPIELDQDPEPDIRRLPSSLHNHIDPRETSLNQQPDRSTPESPISDLHAQTLDHGELEPRNDVSLHAQFHRERGTNIATSEKSTEYLVNPSTTIDNEKHVLGLASGPDVQISRPTSNRPKVRDFAVANIAQPIKRATEKLVPAKRDGPPDVSFALPPNRPDTPHSAGAQRRERNALPNPGFKESCINTLKGVPILYAIPILVPISWALHFSHQNPTAVFVTSLLAIVPLAGGLSFATEELAHRVGDAWGGLLNASFGNAVELLIAILALVKGDIDIVQASMVGSILSNVLLVLGMSYFAGGLRFHEQLYGVVGAQMHISLLGITLTAIVLPAAYHYAYPSTSEVVAQTRNPYAEAPEGEELQNLLQMSRGLSFILLAVYAMFLTFQLWTHAYLFRIPRGPPVQHPLPGPKPHHESVFPRPNWVPSIADSSSSSSSSSHSSSGTAPSRFRRFRRWSKSNRTRSDSDPSQVEPPVTQQERAESFDEEANIHGVELPHPHAPVPDMESPDVHRSTNPLETDQEDQEEDDGHWLPPVKINFWFAIGMLTLMTATAGLTAEALVDSIDGLTESSAISREFVGLILLPVIGNAVEHVTAVTVSVKDKLNLSMSIAVGSSIQVSLCILPILVLIGWAIGQPMMLFFDTFETITLVISVLLVNFAISDGRTNYLEGFVMMMAYISIALVTWFYDPLK</sequence>
<dbReference type="InterPro" id="IPR004837">
    <property type="entry name" value="NaCa_Exmemb"/>
</dbReference>
<dbReference type="PANTHER" id="PTHR31503">
    <property type="entry name" value="VACUOLAR CALCIUM ION TRANSPORTER"/>
    <property type="match status" value="1"/>
</dbReference>
<feature type="transmembrane region" description="Helical" evidence="9">
    <location>
        <begin position="578"/>
        <end position="599"/>
    </location>
</feature>
<evidence type="ECO:0000313" key="12">
    <source>
        <dbReference type="Proteomes" id="UP001182556"/>
    </source>
</evidence>
<evidence type="ECO:0000256" key="8">
    <source>
        <dbReference type="SAM" id="MobiDB-lite"/>
    </source>
</evidence>
<name>A0AAD9FTX9_PAPLA</name>
<feature type="transmembrane region" description="Helical" evidence="9">
    <location>
        <begin position="668"/>
        <end position="688"/>
    </location>
</feature>
<feature type="compositionally biased region" description="Polar residues" evidence="8">
    <location>
        <begin position="32"/>
        <end position="45"/>
    </location>
</feature>
<keyword evidence="5 9" id="KW-1133">Transmembrane helix</keyword>
<feature type="compositionally biased region" description="Low complexity" evidence="8">
    <location>
        <begin position="432"/>
        <end position="444"/>
    </location>
</feature>
<feature type="domain" description="Sodium/calcium exchanger membrane region" evidence="10">
    <location>
        <begin position="543"/>
        <end position="686"/>
    </location>
</feature>
<feature type="transmembrane region" description="Helical" evidence="9">
    <location>
        <begin position="373"/>
        <end position="391"/>
    </location>
</feature>
<dbReference type="FunFam" id="1.20.1420.30:FF:000024">
    <property type="entry name" value="Calcium/proton exchanger, variant"/>
    <property type="match status" value="1"/>
</dbReference>
<feature type="compositionally biased region" description="Basic residues" evidence="8">
    <location>
        <begin position="450"/>
        <end position="462"/>
    </location>
</feature>
<evidence type="ECO:0000313" key="11">
    <source>
        <dbReference type="EMBL" id="KAK1926043.1"/>
    </source>
</evidence>
<evidence type="ECO:0000256" key="9">
    <source>
        <dbReference type="SAM" id="Phobius"/>
    </source>
</evidence>
<dbReference type="InterPro" id="IPR044880">
    <property type="entry name" value="NCX_ion-bd_dom_sf"/>
</dbReference>
<dbReference type="AlphaFoldDB" id="A0AAD9FTX9"/>
<keyword evidence="12" id="KW-1185">Reference proteome</keyword>
<comment type="similarity">
    <text evidence="2">Belongs to the Ca(2+):cation antiporter (CaCA) (TC 2.A.19) family.</text>
</comment>
<evidence type="ECO:0000259" key="10">
    <source>
        <dbReference type="Pfam" id="PF01699"/>
    </source>
</evidence>
<evidence type="ECO:0000256" key="7">
    <source>
        <dbReference type="ARBA" id="ARBA00023136"/>
    </source>
</evidence>
<dbReference type="Proteomes" id="UP001182556">
    <property type="component" value="Unassembled WGS sequence"/>
</dbReference>
<feature type="region of interest" description="Disordered" evidence="8">
    <location>
        <begin position="145"/>
        <end position="180"/>
    </location>
</feature>
<evidence type="ECO:0000256" key="5">
    <source>
        <dbReference type="ARBA" id="ARBA00022989"/>
    </source>
</evidence>
<feature type="domain" description="Sodium/calcium exchanger membrane region" evidence="10">
    <location>
        <begin position="219"/>
        <end position="391"/>
    </location>
</feature>
<keyword evidence="4 9" id="KW-0812">Transmembrane</keyword>
<dbReference type="GO" id="GO:0000329">
    <property type="term" value="C:fungal-type vacuole membrane"/>
    <property type="evidence" value="ECO:0007669"/>
    <property type="project" value="TreeGrafter"/>
</dbReference>
<protein>
    <submittedName>
        <fullName evidence="11">Calcium ion transporter</fullName>
    </submittedName>
</protein>
<dbReference type="GO" id="GO:0015369">
    <property type="term" value="F:calcium:proton antiporter activity"/>
    <property type="evidence" value="ECO:0007669"/>
    <property type="project" value="TreeGrafter"/>
</dbReference>
<dbReference type="EMBL" id="JAODAN010000002">
    <property type="protein sequence ID" value="KAK1926043.1"/>
    <property type="molecule type" value="Genomic_DNA"/>
</dbReference>
<comment type="subcellular location">
    <subcellularLocation>
        <location evidence="1">Endomembrane system</location>
        <topology evidence="1">Multi-pass membrane protein</topology>
    </subcellularLocation>
</comment>
<reference evidence="11" key="1">
    <citation type="submission" date="2023-02" db="EMBL/GenBank/DDBJ databases">
        <title>Identification and recombinant expression of a fungal hydrolase from Papiliotrema laurentii that hydrolyzes apple cutin and clears colloidal polyester polyurethane.</title>
        <authorList>
            <consortium name="DOE Joint Genome Institute"/>
            <person name="Roman V.A."/>
            <person name="Bojanowski C."/>
            <person name="Crable B.R."/>
            <person name="Wagner D.N."/>
            <person name="Hung C.S."/>
            <person name="Nadeau L.J."/>
            <person name="Schratz L."/>
            <person name="Haridas S."/>
            <person name="Pangilinan J."/>
            <person name="Lipzen A."/>
            <person name="Na H."/>
            <person name="Yan M."/>
            <person name="Ng V."/>
            <person name="Grigoriev I.V."/>
            <person name="Spatafora J.W."/>
            <person name="Barlow D."/>
            <person name="Biffinger J."/>
            <person name="Kelley-Loughnane N."/>
            <person name="Varaljay V.A."/>
            <person name="Crookes-Goodson W.J."/>
        </authorList>
    </citation>
    <scope>NUCLEOTIDE SEQUENCE</scope>
    <source>
        <strain evidence="11">5307AH</strain>
    </source>
</reference>
<dbReference type="Gene3D" id="1.20.1420.30">
    <property type="entry name" value="NCX, central ion-binding region"/>
    <property type="match status" value="2"/>
</dbReference>
<feature type="transmembrane region" description="Helical" evidence="9">
    <location>
        <begin position="611"/>
        <end position="634"/>
    </location>
</feature>
<evidence type="ECO:0000256" key="1">
    <source>
        <dbReference type="ARBA" id="ARBA00004127"/>
    </source>
</evidence>
<feature type="transmembrane region" description="Helical" evidence="9">
    <location>
        <begin position="195"/>
        <end position="213"/>
    </location>
</feature>
<dbReference type="Pfam" id="PF01699">
    <property type="entry name" value="Na_Ca_ex"/>
    <property type="match status" value="2"/>
</dbReference>
<dbReference type="PANTHER" id="PTHR31503:SF20">
    <property type="entry name" value="CA(2+)_H(+) EXCHANGER, PUTATIVE (EUROFUNG)-RELATED"/>
    <property type="match status" value="1"/>
</dbReference>
<feature type="transmembrane region" description="Helical" evidence="9">
    <location>
        <begin position="640"/>
        <end position="661"/>
    </location>
</feature>
<proteinExistence type="inferred from homology"/>
<feature type="transmembrane region" description="Helical" evidence="9">
    <location>
        <begin position="540"/>
        <end position="558"/>
    </location>
</feature>
<feature type="region of interest" description="Disordered" evidence="8">
    <location>
        <begin position="407"/>
        <end position="531"/>
    </location>
</feature>